<comment type="caution">
    <text evidence="1">The sequence shown here is derived from an EMBL/GenBank/DDBJ whole genome shotgun (WGS) entry which is preliminary data.</text>
</comment>
<dbReference type="EMBL" id="QXFT01003480">
    <property type="protein sequence ID" value="KAE9285402.1"/>
    <property type="molecule type" value="Genomic_DNA"/>
</dbReference>
<reference evidence="1 2" key="1">
    <citation type="submission" date="2018-08" db="EMBL/GenBank/DDBJ databases">
        <title>Genomic investigation of the strawberry pathogen Phytophthora fragariae indicates pathogenicity is determined by transcriptional variation in three key races.</title>
        <authorList>
            <person name="Adams T.M."/>
            <person name="Armitage A.D."/>
            <person name="Sobczyk M.K."/>
            <person name="Bates H.J."/>
            <person name="Dunwell J.M."/>
            <person name="Nellist C.F."/>
            <person name="Harrison R.J."/>
        </authorList>
    </citation>
    <scope>NUCLEOTIDE SEQUENCE [LARGE SCALE GENOMIC DNA]</scope>
    <source>
        <strain evidence="1 2">SCRP333</strain>
    </source>
</reference>
<protein>
    <recommendedName>
        <fullName evidence="3">Ubiquitin-like protease family profile domain-containing protein</fullName>
    </recommendedName>
</protein>
<dbReference type="InterPro" id="IPR052579">
    <property type="entry name" value="Zinc_finger_SWIM"/>
</dbReference>
<dbReference type="Proteomes" id="UP000434957">
    <property type="component" value="Unassembled WGS sequence"/>
</dbReference>
<organism evidence="1 2">
    <name type="scientific">Phytophthora rubi</name>
    <dbReference type="NCBI Taxonomy" id="129364"/>
    <lineage>
        <taxon>Eukaryota</taxon>
        <taxon>Sar</taxon>
        <taxon>Stramenopiles</taxon>
        <taxon>Oomycota</taxon>
        <taxon>Peronosporomycetes</taxon>
        <taxon>Peronosporales</taxon>
        <taxon>Peronosporaceae</taxon>
        <taxon>Phytophthora</taxon>
    </lineage>
</organism>
<gene>
    <name evidence="1" type="ORF">PR003_g26591</name>
</gene>
<dbReference type="AlphaFoldDB" id="A0A6A4C9A0"/>
<name>A0A6A4C9A0_9STRA</name>
<keyword evidence="2" id="KW-1185">Reference proteome</keyword>
<evidence type="ECO:0008006" key="3">
    <source>
        <dbReference type="Google" id="ProtNLM"/>
    </source>
</evidence>
<dbReference type="PANTHER" id="PTHR31569">
    <property type="entry name" value="SWIM-TYPE DOMAIN-CONTAINING PROTEIN"/>
    <property type="match status" value="1"/>
</dbReference>
<sequence>MFVQSAAKLSFTYFSTVKVTGTSWWYQSTIRSTTTASEKPIKYIQERISKAEYGLSAIQRNRLKPVVSLIVNAKTEAEYEECFRFMRQELGVPDTDVDGSDCREDTVPLFWTYFVENWHKCREMWCSYLRDNVVHLGNNTNNRLESSWQKIKTIVDQNVEIDETVTSLIWWAKVKQKMFTTEMARVGQVFDPVHHTTVELTRLAQMVSRYAFDVVKEQYDIATNADTYYEVRDEGNQLYVVASASTTCKVDTSTWTSYCMLGVTQKLPCRHLLYLRRRLNLSALIPFGYIDDRWRFNSTAMLDRFLGSDYEVSGYSESNFIQDQAPLGTTQKYKDSLVQAKRIAESISQFGGRQYQQSQRILDTIACAFTEGRLDDLDVAVAQLRSGQSGNYELTEATYRDAQSAEPAESGLETQSAAVTVQEAAPTCPEAPVADGGTNSDTPFSEVNIDSERDVVILDDHSDEDEVPATLQSVQPKSKPVRLWSVHRGLKAAGRPKITAKQRKFARRKKMTEMKKMCMERQRAGPIADDSIHALAEAVYGDLLTSREWSSSLSKFKIVEGLPTVAEQPGLCIAVPAANPGKWRENAQICRVVLPSEWVAKISSMLDECKSDYYGHMKVVLRDEEILLKFEVGRDTLYPKLTGDYIRAMNIWDKLWATFRWLESTITWVRTIDLHAAKPSSVFADAADYNVDDVCTCLQYANLQDEEELVLLRFAMKRELEDVCITAALDVICSEVDARPDSLPTRTFTPQLMAMDDDAARVAWLESNDIVKDATNHIVGAVLLGGDHWCALCISLERWTYTVMDPRNDKKSIDLLDELFKNVFNPLLNQDKRWKRVVNRDYQQMDGVS</sequence>
<evidence type="ECO:0000313" key="2">
    <source>
        <dbReference type="Proteomes" id="UP000434957"/>
    </source>
</evidence>
<evidence type="ECO:0000313" key="1">
    <source>
        <dbReference type="EMBL" id="KAE9285402.1"/>
    </source>
</evidence>
<proteinExistence type="predicted"/>
<accession>A0A6A4C9A0</accession>
<dbReference type="PANTHER" id="PTHR31569:SF4">
    <property type="entry name" value="SWIM-TYPE DOMAIN-CONTAINING PROTEIN"/>
    <property type="match status" value="1"/>
</dbReference>